<dbReference type="GeneID" id="56350802"/>
<accession>A0A0J1IKG3</accession>
<dbReference type="PATRIC" id="fig|1397.4.peg.5306"/>
<name>A0A0J1IKG3_NIACI</name>
<evidence type="ECO:0000313" key="3">
    <source>
        <dbReference type="Proteomes" id="UP000036045"/>
    </source>
</evidence>
<sequence length="169" mass="19859">MRIPPYYKNQAVQRFFAGMVIGGVISWCIFVFIFGVWQERYSSEIKTQKATIEDLEREKKIWQEEFAAQNKTTEEKLTVEDIVVKINNTDKEKYDIKPFNALEMEDAIKEDLSTIIAKDLDMVYKSRALLKKSIENKVVVSDKKRYKFKVTELIIYTTVHVELRVTFGD</sequence>
<evidence type="ECO:0000259" key="1">
    <source>
        <dbReference type="Pfam" id="PF26347"/>
    </source>
</evidence>
<dbReference type="RefSeq" id="WP_047941855.1">
    <property type="nucleotide sequence ID" value="NZ_CP053989.1"/>
</dbReference>
<keyword evidence="3" id="KW-1185">Reference proteome</keyword>
<evidence type="ECO:0000313" key="2">
    <source>
        <dbReference type="EMBL" id="KLV26439.1"/>
    </source>
</evidence>
<dbReference type="InterPro" id="IPR058620">
    <property type="entry name" value="YtrI_C"/>
</dbReference>
<feature type="domain" description="Sporulation membrane protein YtrI C-terminal" evidence="1">
    <location>
        <begin position="84"/>
        <end position="165"/>
    </location>
</feature>
<dbReference type="AlphaFoldDB" id="A0A0J1IKG3"/>
<organism evidence="2 3">
    <name type="scientific">Niallia circulans</name>
    <name type="common">Bacillus circulans</name>
    <dbReference type="NCBI Taxonomy" id="1397"/>
    <lineage>
        <taxon>Bacteria</taxon>
        <taxon>Bacillati</taxon>
        <taxon>Bacillota</taxon>
        <taxon>Bacilli</taxon>
        <taxon>Bacillales</taxon>
        <taxon>Bacillaceae</taxon>
        <taxon>Niallia</taxon>
    </lineage>
</organism>
<reference evidence="2 3" key="1">
    <citation type="submission" date="2015-05" db="EMBL/GenBank/DDBJ databases">
        <title>Whole genome sequence and identification of bacterial endophytes from Costus igneus.</title>
        <authorList>
            <person name="Lee Y.P."/>
            <person name="Gan H.M."/>
            <person name="Eng W."/>
            <person name="Wheatley M.S."/>
            <person name="Caraballo A."/>
            <person name="Polter S."/>
            <person name="Savka M.A."/>
            <person name="Hudson A.O."/>
        </authorList>
    </citation>
    <scope>NUCLEOTIDE SEQUENCE [LARGE SCALE GENOMIC DNA]</scope>
    <source>
        <strain evidence="2 3">RIT379</strain>
    </source>
</reference>
<dbReference type="EMBL" id="LDPH01000008">
    <property type="protein sequence ID" value="KLV26439.1"/>
    <property type="molecule type" value="Genomic_DNA"/>
</dbReference>
<proteinExistence type="predicted"/>
<comment type="caution">
    <text evidence="2">The sequence shown here is derived from an EMBL/GenBank/DDBJ whole genome shotgun (WGS) entry which is preliminary data.</text>
</comment>
<dbReference type="Proteomes" id="UP000036045">
    <property type="component" value="Unassembled WGS sequence"/>
</dbReference>
<gene>
    <name evidence="2" type="ORF">ABW02_10005</name>
</gene>
<protein>
    <submittedName>
        <fullName evidence="2">Sporulation protein</fullName>
    </submittedName>
</protein>
<dbReference type="NCBIfam" id="NF041479">
    <property type="entry name" value="spor_membprot_YtrI"/>
    <property type="match status" value="1"/>
</dbReference>
<dbReference type="Pfam" id="PF26347">
    <property type="entry name" value="YtrI_sporulation"/>
    <property type="match status" value="1"/>
</dbReference>
<dbReference type="InterPro" id="IPR048198">
    <property type="entry name" value="YtrI"/>
</dbReference>
<dbReference type="OrthoDB" id="2691164at2"/>